<dbReference type="PANTHER" id="PTHR42877">
    <property type="entry name" value="L-ORNITHINE N(5)-MONOOXYGENASE-RELATED"/>
    <property type="match status" value="1"/>
</dbReference>
<gene>
    <name evidence="5" type="ORF">J8A68_002030</name>
</gene>
<evidence type="ECO:0000313" key="5">
    <source>
        <dbReference type="EMBL" id="KAG7664427.1"/>
    </source>
</evidence>
<dbReference type="Pfam" id="PF00743">
    <property type="entry name" value="FMO-like"/>
    <property type="match status" value="1"/>
</dbReference>
<comment type="caution">
    <text evidence="5">The sequence shown here is derived from an EMBL/GenBank/DDBJ whole genome shotgun (WGS) entry which is preliminary data.</text>
</comment>
<keyword evidence="4" id="KW-0560">Oxidoreductase</keyword>
<dbReference type="RefSeq" id="XP_049264659.1">
    <property type="nucleotide sequence ID" value="XM_049405738.1"/>
</dbReference>
<dbReference type="GO" id="GO:0050660">
    <property type="term" value="F:flavin adenine dinucleotide binding"/>
    <property type="evidence" value="ECO:0007669"/>
    <property type="project" value="InterPro"/>
</dbReference>
<evidence type="ECO:0000256" key="1">
    <source>
        <dbReference type="ARBA" id="ARBA00010139"/>
    </source>
</evidence>
<dbReference type="GeneID" id="73468831"/>
<keyword evidence="6" id="KW-1185">Reference proteome</keyword>
<evidence type="ECO:0000256" key="4">
    <source>
        <dbReference type="ARBA" id="ARBA00023002"/>
    </source>
</evidence>
<comment type="similarity">
    <text evidence="1">Belongs to the FAD-binding monooxygenase family.</text>
</comment>
<proteinExistence type="inferred from homology"/>
<dbReference type="AlphaFoldDB" id="A0A8J5UR87"/>
<dbReference type="InterPro" id="IPR051209">
    <property type="entry name" value="FAD-bind_Monooxygenase_sf"/>
</dbReference>
<dbReference type="OrthoDB" id="74360at2759"/>
<sequence length="547" mass="62726">MYVTLTQESHDHPENFRINYQASNKILGPIAKVPQNDALPIIETSSKVFTLGAGLGGMASAIYTMDKLKEQDIQIFERHDNFGGTWYVNTYPGVACDIPALWYSFSFALNSNWSRVQPPGYEMEEYILMIAEKYKLAEKTRFKTTVESCVYNDKDGNWTINARDVETGKKLIHTANIVLTCQGGLVQPIHPDIDGLDTFKGTYMHSALWDHSVSFKDKRIIVLGNGCSASQVIPPLLSEHYGAKSITQIFRSRQYYMPPLPKFLFAAYKLLSFSWIGLKLVRLVAITIAEMRMPLFKGNGYISMFLRWMHKRTSKRYVEKYAPKKFHELLIPEFKAGCKRLVFDNYYMPSLNDPRVSLIEDRVKCCVEDGLILENGEHIKADIIVACTGYDVERSFHNYELIGRDQTNIGDLWAKECPSAYRTVMVRDCPNLFMIVGPNGATGHSSVAMAIENSLDYYVKTCKPIIEGKKKSVVVKTEVYYNWFKTIQAELKKSVFGTAFGGCVSWYANEKGNCTVFPWSQIRYWYWTHFPNYKDLEYEDQEQKKTI</sequence>
<dbReference type="PANTHER" id="PTHR42877:SF5">
    <property type="entry name" value="L-ORNITHINE N(5)-MONOOXYGENASE-RELATED"/>
    <property type="match status" value="1"/>
</dbReference>
<accession>A0A8J5UR87</accession>
<organism evidence="5 6">
    <name type="scientific">[Candida] subhashii</name>
    <dbReference type="NCBI Taxonomy" id="561895"/>
    <lineage>
        <taxon>Eukaryota</taxon>
        <taxon>Fungi</taxon>
        <taxon>Dikarya</taxon>
        <taxon>Ascomycota</taxon>
        <taxon>Saccharomycotina</taxon>
        <taxon>Pichiomycetes</taxon>
        <taxon>Debaryomycetaceae</taxon>
        <taxon>Spathaspora</taxon>
    </lineage>
</organism>
<evidence type="ECO:0000313" key="6">
    <source>
        <dbReference type="Proteomes" id="UP000694255"/>
    </source>
</evidence>
<dbReference type="InterPro" id="IPR020946">
    <property type="entry name" value="Flavin_mOase-like"/>
</dbReference>
<reference evidence="5 6" key="1">
    <citation type="journal article" date="2021" name="DNA Res.">
        <title>Genome analysis of Candida subhashii reveals its hybrid nature and dual mitochondrial genome conformations.</title>
        <authorList>
            <person name="Mixao V."/>
            <person name="Hegedusova E."/>
            <person name="Saus E."/>
            <person name="Pryszcz L.P."/>
            <person name="Cillingova A."/>
            <person name="Nosek J."/>
            <person name="Gabaldon T."/>
        </authorList>
    </citation>
    <scope>NUCLEOTIDE SEQUENCE [LARGE SCALE GENOMIC DNA]</scope>
    <source>
        <strain evidence="5 6">CBS 10753</strain>
    </source>
</reference>
<dbReference type="GO" id="GO:0004499">
    <property type="term" value="F:N,N-dimethylaniline monooxygenase activity"/>
    <property type="evidence" value="ECO:0007669"/>
    <property type="project" value="InterPro"/>
</dbReference>
<evidence type="ECO:0000256" key="2">
    <source>
        <dbReference type="ARBA" id="ARBA00022630"/>
    </source>
</evidence>
<keyword evidence="2" id="KW-0285">Flavoprotein</keyword>
<name>A0A8J5UR87_9ASCO</name>
<dbReference type="Proteomes" id="UP000694255">
    <property type="component" value="Unassembled WGS sequence"/>
</dbReference>
<evidence type="ECO:0000256" key="3">
    <source>
        <dbReference type="ARBA" id="ARBA00022827"/>
    </source>
</evidence>
<protein>
    <submittedName>
        <fullName evidence="5">Uncharacterized protein</fullName>
    </submittedName>
</protein>
<dbReference type="EMBL" id="JAGSYN010000083">
    <property type="protein sequence ID" value="KAG7664427.1"/>
    <property type="molecule type" value="Genomic_DNA"/>
</dbReference>
<dbReference type="GO" id="GO:0050661">
    <property type="term" value="F:NADP binding"/>
    <property type="evidence" value="ECO:0007669"/>
    <property type="project" value="InterPro"/>
</dbReference>
<keyword evidence="3" id="KW-0274">FAD</keyword>